<dbReference type="InterPro" id="IPR026856">
    <property type="entry name" value="Sialidase_fam"/>
</dbReference>
<dbReference type="Pfam" id="PF13385">
    <property type="entry name" value="Laminin_G_3"/>
    <property type="match status" value="3"/>
</dbReference>
<dbReference type="InterPro" id="IPR011040">
    <property type="entry name" value="Sialidase"/>
</dbReference>
<feature type="chain" id="PRO_5043412607" description="exo-alpha-sialidase" evidence="7">
    <location>
        <begin position="30"/>
        <end position="1121"/>
    </location>
</feature>
<feature type="domain" description="Laminin G" evidence="8">
    <location>
        <begin position="462"/>
        <end position="603"/>
    </location>
</feature>
<keyword evidence="10" id="KW-0378">Hydrolase</keyword>
<proteinExistence type="inferred from homology"/>
<keyword evidence="4 7" id="KW-0732">Signal</keyword>
<organism evidence="10">
    <name type="scientific">Streptomyces sp. NBC_00093</name>
    <dbReference type="NCBI Taxonomy" id="2975649"/>
    <lineage>
        <taxon>Bacteria</taxon>
        <taxon>Bacillati</taxon>
        <taxon>Actinomycetota</taxon>
        <taxon>Actinomycetes</taxon>
        <taxon>Kitasatosporales</taxon>
        <taxon>Streptomycetaceae</taxon>
        <taxon>Streptomyces</taxon>
    </lineage>
</organism>
<reference evidence="10" key="1">
    <citation type="submission" date="2022-10" db="EMBL/GenBank/DDBJ databases">
        <title>The complete genomes of actinobacterial strains from the NBC collection.</title>
        <authorList>
            <person name="Joergensen T.S."/>
            <person name="Alvarez Arevalo M."/>
            <person name="Sterndorff E.B."/>
            <person name="Faurdal D."/>
            <person name="Vuksanovic O."/>
            <person name="Mourched A.-S."/>
            <person name="Charusanti P."/>
            <person name="Shaw S."/>
            <person name="Blin K."/>
            <person name="Weber T."/>
        </authorList>
    </citation>
    <scope>NUCLEOTIDE SEQUENCE</scope>
    <source>
        <strain evidence="10">NBC_00093</strain>
    </source>
</reference>
<keyword evidence="5" id="KW-1015">Disulfide bond</keyword>
<feature type="signal peptide" evidence="7">
    <location>
        <begin position="1"/>
        <end position="29"/>
    </location>
</feature>
<dbReference type="InterPro" id="IPR001791">
    <property type="entry name" value="Laminin_G"/>
</dbReference>
<comment type="similarity">
    <text evidence="2">Belongs to the glycosyl hydrolase 33 family.</text>
</comment>
<sequence length="1121" mass="117791">MICYVRRRTLITALMALAASLVAIPPAEASGARISTDRIVGDQQVLFRSGTAGYGCFRIPTLIRTKAGTLLAFAEGRSSPSCADRGPIDIVVRRSTNDGRTWGPVKVALAGTATDPDAPYTRDNASPVADEVTGDVFLVSTGEPASRGTRIPYVQKSTDDGLTFGAPSAVTRLSGRTSGWFATGPAHGIQLKNGPYAGRLVVGAYESPNSTTQLAGVLYSADHGETWQASATENSYVAGESKPTETSVAELTNGDVYLATRNEQDDTKPHRTHVISTDGGTTVGVHTVAGVTTPQIQASVLALSHTYQSTPGDTLILAAPLGPGRANLGIRYSTNRGATWTDAPSGRINADRAGYSDLAELTGGEIGLVYEGGQDFSAANIYFNRLAPTAIGLPGTFDGTVLPQKSRDAGPTTPDTTPDANDAYLSGSPAGVSGRFRQALDFPSPGGYADIPYSPTVDPGSGDVTYSLFFKHTATSTTAQRALLWAYGYNAAKPQLWIRAVPSTNQIVAWAEGSGGRVSVTLQAPDGSAAYGDNTWHHLTLVRSGDQVSLAVDGTTVTRTGVTGSLTSPRASGVDGIRLGAKPDAGASDVFTGALDEFRMYDTALTEAQLTELRTQNTATGAVDTLAAHLPFQTVDTATDPDPLTTVAIEDDISGNCADGTLLLATDATPRVTDEYRMGASALPVATDRPGVEVPYVPAVDPGTGDFTYALWFRYSATPTTPAAALLWAYGTASGQPSLWIRARPGDDGLYAWAETNEGRANFAIPDPDDTRTAFGDNQWHLLTATRAGSTFTVEVDGTHTTQATGLTGSFTEGRTTVPGLRIGSRPGTTEILTGTLDDLRLYHRALTDNETDKIAASGSGTSAYPTDSKVWWPMENGTTQAHEIARPTTGPATPDTTTHCNNAYVRGTPALVSGAFGGGITLDGTDDAVELPYSDSESLGAGDFTLATWVRYDATTATGTPVLAWAYGQGATERQLWLRAEPANGRLAALIQTEAASTTAYAPDTAFRSGIAWHHVVLQREGTQLTLSIDGVTGTTGTVPAGSLTYGDAFTVTGVHLGGRPDGASTYRFKGSLDEFRLVRRALTTTELTTLREQNTDPTDRSTTARLSFEKVTTQGYARM</sequence>
<dbReference type="CDD" id="cd00110">
    <property type="entry name" value="LamG"/>
    <property type="match status" value="1"/>
</dbReference>
<evidence type="ECO:0000256" key="3">
    <source>
        <dbReference type="ARBA" id="ARBA00012733"/>
    </source>
</evidence>
<dbReference type="PANTHER" id="PTHR10628:SF30">
    <property type="entry name" value="EXO-ALPHA-SIALIDASE"/>
    <property type="match status" value="1"/>
</dbReference>
<dbReference type="SMART" id="SM00282">
    <property type="entry name" value="LamG"/>
    <property type="match status" value="3"/>
</dbReference>
<dbReference type="GO" id="GO:0016020">
    <property type="term" value="C:membrane"/>
    <property type="evidence" value="ECO:0007669"/>
    <property type="project" value="TreeGrafter"/>
</dbReference>
<dbReference type="InterPro" id="IPR006558">
    <property type="entry name" value="LamG-like"/>
</dbReference>
<evidence type="ECO:0000256" key="4">
    <source>
        <dbReference type="ARBA" id="ARBA00022729"/>
    </source>
</evidence>
<evidence type="ECO:0000256" key="2">
    <source>
        <dbReference type="ARBA" id="ARBA00009348"/>
    </source>
</evidence>
<feature type="compositionally biased region" description="Low complexity" evidence="6">
    <location>
        <begin position="409"/>
        <end position="422"/>
    </location>
</feature>
<dbReference type="SUPFAM" id="SSF50939">
    <property type="entry name" value="Sialidases"/>
    <property type="match status" value="1"/>
</dbReference>
<feature type="domain" description="LamG-like jellyroll fold" evidence="9">
    <location>
        <begin position="705"/>
        <end position="850"/>
    </location>
</feature>
<feature type="domain" description="LamG-like jellyroll fold" evidence="9">
    <location>
        <begin position="943"/>
        <end position="1087"/>
    </location>
</feature>
<evidence type="ECO:0000256" key="5">
    <source>
        <dbReference type="ARBA" id="ARBA00023157"/>
    </source>
</evidence>
<dbReference type="InterPro" id="IPR036278">
    <property type="entry name" value="Sialidase_sf"/>
</dbReference>
<protein>
    <recommendedName>
        <fullName evidence="3">exo-alpha-sialidase</fullName>
        <ecNumber evidence="3">3.2.1.18</ecNumber>
    </recommendedName>
</protein>
<dbReference type="Pfam" id="PF13088">
    <property type="entry name" value="BNR_2"/>
    <property type="match status" value="1"/>
</dbReference>
<dbReference type="Gene3D" id="2.120.10.10">
    <property type="match status" value="1"/>
</dbReference>
<evidence type="ECO:0000313" key="10">
    <source>
        <dbReference type="EMBL" id="WTT21030.1"/>
    </source>
</evidence>
<evidence type="ECO:0000256" key="6">
    <source>
        <dbReference type="SAM" id="MobiDB-lite"/>
    </source>
</evidence>
<dbReference type="GO" id="GO:0005737">
    <property type="term" value="C:cytoplasm"/>
    <property type="evidence" value="ECO:0007669"/>
    <property type="project" value="TreeGrafter"/>
</dbReference>
<keyword evidence="10" id="KW-0326">Glycosidase</keyword>
<dbReference type="Gene3D" id="2.60.120.200">
    <property type="match status" value="3"/>
</dbReference>
<dbReference type="GO" id="GO:0004308">
    <property type="term" value="F:exo-alpha-sialidase activity"/>
    <property type="evidence" value="ECO:0007669"/>
    <property type="project" value="UniProtKB-EC"/>
</dbReference>
<feature type="domain" description="Laminin G" evidence="8">
    <location>
        <begin position="705"/>
        <end position="845"/>
    </location>
</feature>
<feature type="region of interest" description="Disordered" evidence="6">
    <location>
        <begin position="402"/>
        <end position="422"/>
    </location>
</feature>
<feature type="domain" description="LamG-like jellyroll fold" evidence="9">
    <location>
        <begin position="462"/>
        <end position="608"/>
    </location>
</feature>
<dbReference type="GO" id="GO:0009313">
    <property type="term" value="P:oligosaccharide catabolic process"/>
    <property type="evidence" value="ECO:0007669"/>
    <property type="project" value="TreeGrafter"/>
</dbReference>
<evidence type="ECO:0000256" key="7">
    <source>
        <dbReference type="SAM" id="SignalP"/>
    </source>
</evidence>
<evidence type="ECO:0000259" key="9">
    <source>
        <dbReference type="SMART" id="SM00560"/>
    </source>
</evidence>
<evidence type="ECO:0000259" key="8">
    <source>
        <dbReference type="SMART" id="SM00282"/>
    </source>
</evidence>
<dbReference type="CDD" id="cd15482">
    <property type="entry name" value="Sialidase_non-viral"/>
    <property type="match status" value="1"/>
</dbReference>
<dbReference type="PANTHER" id="PTHR10628">
    <property type="entry name" value="SIALIDASE"/>
    <property type="match status" value="1"/>
</dbReference>
<dbReference type="SUPFAM" id="SSF49899">
    <property type="entry name" value="Concanavalin A-like lectins/glucanases"/>
    <property type="match status" value="3"/>
</dbReference>
<dbReference type="EC" id="3.2.1.18" evidence="3"/>
<accession>A0AAU2A8J1</accession>
<feature type="domain" description="Laminin G" evidence="8">
    <location>
        <begin position="943"/>
        <end position="1082"/>
    </location>
</feature>
<name>A0AAU2A8J1_9ACTN</name>
<gene>
    <name evidence="10" type="ORF">OHA22_38600</name>
</gene>
<dbReference type="SMART" id="SM00560">
    <property type="entry name" value="LamGL"/>
    <property type="match status" value="3"/>
</dbReference>
<dbReference type="EMBL" id="CP108222">
    <property type="protein sequence ID" value="WTT21030.1"/>
    <property type="molecule type" value="Genomic_DNA"/>
</dbReference>
<comment type="catalytic activity">
    <reaction evidence="1">
        <text>Hydrolysis of alpha-(2-&gt;3)-, alpha-(2-&gt;6)-, alpha-(2-&gt;8)- glycosidic linkages of terminal sialic acid residues in oligosaccharides, glycoproteins, glycolipids, colominic acid and synthetic substrates.</text>
        <dbReference type="EC" id="3.2.1.18"/>
    </reaction>
</comment>
<dbReference type="GO" id="GO:0006689">
    <property type="term" value="P:ganglioside catabolic process"/>
    <property type="evidence" value="ECO:0007669"/>
    <property type="project" value="TreeGrafter"/>
</dbReference>
<evidence type="ECO:0000256" key="1">
    <source>
        <dbReference type="ARBA" id="ARBA00000427"/>
    </source>
</evidence>
<dbReference type="AlphaFoldDB" id="A0AAU2A8J1"/>
<dbReference type="InterPro" id="IPR013320">
    <property type="entry name" value="ConA-like_dom_sf"/>
</dbReference>